<keyword evidence="11" id="KW-0456">Lyase</keyword>
<feature type="binding site" evidence="6">
    <location>
        <position position="291"/>
    </location>
    <ligand>
        <name>Mg(2+)</name>
        <dbReference type="ChEBI" id="CHEBI:18420"/>
        <label>1</label>
    </ligand>
</feature>
<feature type="compositionally biased region" description="Basic and acidic residues" evidence="9">
    <location>
        <begin position="79"/>
        <end position="88"/>
    </location>
</feature>
<dbReference type="NCBIfam" id="TIGR00633">
    <property type="entry name" value="xth"/>
    <property type="match status" value="1"/>
</dbReference>
<feature type="binding site" evidence="6">
    <location>
        <position position="408"/>
    </location>
    <ligand>
        <name>Mg(2+)</name>
        <dbReference type="ChEBI" id="CHEBI:18420"/>
        <label>1</label>
    </ligand>
</feature>
<organism evidence="11 12">
    <name type="scientific">Cyanidioschyzon merolae (strain NIES-3377 / 10D)</name>
    <name type="common">Unicellular red alga</name>
    <dbReference type="NCBI Taxonomy" id="280699"/>
    <lineage>
        <taxon>Eukaryota</taxon>
        <taxon>Rhodophyta</taxon>
        <taxon>Bangiophyceae</taxon>
        <taxon>Cyanidiales</taxon>
        <taxon>Cyanidiaceae</taxon>
        <taxon>Cyanidioschyzon</taxon>
    </lineage>
</organism>
<dbReference type="STRING" id="280699.M1USI2"/>
<feature type="domain" description="Endonuclease/exonuclease/phosphatase" evidence="10">
    <location>
        <begin position="132"/>
        <end position="408"/>
    </location>
</feature>
<evidence type="ECO:0000256" key="7">
    <source>
        <dbReference type="PIRSR" id="PIRSR604808-3"/>
    </source>
</evidence>
<feature type="compositionally biased region" description="Basic and acidic residues" evidence="9">
    <location>
        <begin position="98"/>
        <end position="108"/>
    </location>
</feature>
<keyword evidence="4 6" id="KW-0460">Magnesium</keyword>
<evidence type="ECO:0000256" key="6">
    <source>
        <dbReference type="PIRSR" id="PIRSR604808-2"/>
    </source>
</evidence>
<evidence type="ECO:0000256" key="3">
    <source>
        <dbReference type="ARBA" id="ARBA00022801"/>
    </source>
</evidence>
<sequence length="418" mass="46948">MSRARLPPLLYTAVVRLRTAVGIEPLIRGMASSTRAAVNPDTARLLVSARRQKQASFPLVPLAMAGEGERKRRKTVQRSPKDEKKAEKGNAVQNAGRGELRDTGKESPADVPISSSGRPWGAPQDPKVAKLASYNIASLRSALSRSKHLFDAFIVHECPDLLTVQEIKVSEPIPEAIKSALQEHYETCLFHPCRSKRGYSGTALFLRKGSCLGEPVRVQYGFDPELGVEDSEGRVIIVEFSSCVVCSMYVPNSGEGLKRLDYRIRVWDEAVRAQLKRLGQGTGKPIIWCGDLNCAHQEIDIWNPEGNRRSAGFTDEERASFSQTLQECALLDTFRWLHPSVRAYSYIGYRHVQNYFQNRGWRLDYFCCSASAAAHIVDSYIRFDIEIYGAAFQQTQVKREEVRRLSDHCPVVLLFRTV</sequence>
<feature type="binding site" evidence="6">
    <location>
        <position position="166"/>
    </location>
    <ligand>
        <name>Mg(2+)</name>
        <dbReference type="ChEBI" id="CHEBI:18420"/>
        <label>1</label>
    </ligand>
</feature>
<keyword evidence="8" id="KW-0234">DNA repair</keyword>
<feature type="active site" evidence="5">
    <location>
        <position position="249"/>
    </location>
</feature>
<feature type="binding site" evidence="6">
    <location>
        <position position="407"/>
    </location>
    <ligand>
        <name>Mg(2+)</name>
        <dbReference type="ChEBI" id="CHEBI:18420"/>
        <label>1</label>
    </ligand>
</feature>
<gene>
    <name evidence="11" type="ORF">CYME_CML016C</name>
</gene>
<dbReference type="CDD" id="cd09087">
    <property type="entry name" value="Ape1-like_AP-endo"/>
    <property type="match status" value="1"/>
</dbReference>
<evidence type="ECO:0000256" key="1">
    <source>
        <dbReference type="ARBA" id="ARBA00007092"/>
    </source>
</evidence>
<protein>
    <recommendedName>
        <fullName evidence="8">DNA-(apurinic or apyrimidinic site) endonuclease</fullName>
        <ecNumber evidence="8">3.1.-.-</ecNumber>
    </recommendedName>
</protein>
<feature type="site" description="Transition state stabilizer" evidence="7">
    <location>
        <position position="293"/>
    </location>
</feature>
<dbReference type="GO" id="GO:0003906">
    <property type="term" value="F:DNA-(apurinic or apyrimidinic site) endonuclease activity"/>
    <property type="evidence" value="ECO:0007669"/>
    <property type="project" value="TreeGrafter"/>
</dbReference>
<feature type="site" description="Important for catalytic activity" evidence="7">
    <location>
        <position position="364"/>
    </location>
</feature>
<keyword evidence="6" id="KW-0464">Manganese</keyword>
<feature type="region of interest" description="Disordered" evidence="9">
    <location>
        <begin position="59"/>
        <end position="125"/>
    </location>
</feature>
<dbReference type="Proteomes" id="UP000007014">
    <property type="component" value="Chromosome 12"/>
</dbReference>
<feature type="binding site" evidence="6">
    <location>
        <position position="293"/>
    </location>
    <ligand>
        <name>Mg(2+)</name>
        <dbReference type="ChEBI" id="CHEBI:18420"/>
        <label>1</label>
    </ligand>
</feature>
<dbReference type="eggNOG" id="KOG1294">
    <property type="taxonomic scope" value="Eukaryota"/>
</dbReference>
<accession>M1USI2</accession>
<dbReference type="GO" id="GO:0046872">
    <property type="term" value="F:metal ion binding"/>
    <property type="evidence" value="ECO:0007669"/>
    <property type="project" value="UniProtKB-KW"/>
</dbReference>
<dbReference type="OrthoDB" id="498125at2759"/>
<dbReference type="GeneID" id="16994548"/>
<dbReference type="GO" id="GO:0005634">
    <property type="term" value="C:nucleus"/>
    <property type="evidence" value="ECO:0007669"/>
    <property type="project" value="TreeGrafter"/>
</dbReference>
<evidence type="ECO:0000256" key="9">
    <source>
        <dbReference type="SAM" id="MobiDB-lite"/>
    </source>
</evidence>
<feature type="active site" description="Proton acceptor" evidence="5">
    <location>
        <position position="408"/>
    </location>
</feature>
<reference evidence="11 12" key="1">
    <citation type="journal article" date="2004" name="Nature">
        <title>Genome sequence of the ultrasmall unicellular red alga Cyanidioschyzon merolae 10D.</title>
        <authorList>
            <person name="Matsuzaki M."/>
            <person name="Misumi O."/>
            <person name="Shin-i T."/>
            <person name="Maruyama S."/>
            <person name="Takahara M."/>
            <person name="Miyagishima S."/>
            <person name="Mori T."/>
            <person name="Nishida K."/>
            <person name="Yagisawa F."/>
            <person name="Nishida K."/>
            <person name="Yoshida Y."/>
            <person name="Nishimura Y."/>
            <person name="Nakao S."/>
            <person name="Kobayashi T."/>
            <person name="Momoyama Y."/>
            <person name="Higashiyama T."/>
            <person name="Minoda A."/>
            <person name="Sano M."/>
            <person name="Nomoto H."/>
            <person name="Oishi K."/>
            <person name="Hayashi H."/>
            <person name="Ohta F."/>
            <person name="Nishizaka S."/>
            <person name="Haga S."/>
            <person name="Miura S."/>
            <person name="Morishita T."/>
            <person name="Kabeya Y."/>
            <person name="Terasawa K."/>
            <person name="Suzuki Y."/>
            <person name="Ishii Y."/>
            <person name="Asakawa S."/>
            <person name="Takano H."/>
            <person name="Ohta N."/>
            <person name="Kuroiwa H."/>
            <person name="Tanaka K."/>
            <person name="Shimizu N."/>
            <person name="Sugano S."/>
            <person name="Sato N."/>
            <person name="Nozaki H."/>
            <person name="Ogasawara N."/>
            <person name="Kohara Y."/>
            <person name="Kuroiwa T."/>
        </authorList>
    </citation>
    <scope>NUCLEOTIDE SEQUENCE [LARGE SCALE GENOMIC DNA]</scope>
    <source>
        <strain evidence="11 12">10D</strain>
    </source>
</reference>
<dbReference type="OMA" id="PMKGPHP"/>
<dbReference type="GO" id="GO:0008081">
    <property type="term" value="F:phosphoric diester hydrolase activity"/>
    <property type="evidence" value="ECO:0007669"/>
    <property type="project" value="TreeGrafter"/>
</dbReference>
<dbReference type="SUPFAM" id="SSF56219">
    <property type="entry name" value="DNase I-like"/>
    <property type="match status" value="1"/>
</dbReference>
<dbReference type="GO" id="GO:0008311">
    <property type="term" value="F:double-stranded DNA 3'-5' DNA exonuclease activity"/>
    <property type="evidence" value="ECO:0007669"/>
    <property type="project" value="TreeGrafter"/>
</dbReference>
<reference evidence="11 12" key="2">
    <citation type="journal article" date="2007" name="BMC Biol.">
        <title>A 100%-complete sequence reveals unusually simple genomic features in the hot-spring red alga Cyanidioschyzon merolae.</title>
        <authorList>
            <person name="Nozaki H."/>
            <person name="Takano H."/>
            <person name="Misumi O."/>
            <person name="Terasawa K."/>
            <person name="Matsuzaki M."/>
            <person name="Maruyama S."/>
            <person name="Nishida K."/>
            <person name="Yagisawa F."/>
            <person name="Yoshida Y."/>
            <person name="Fujiwara T."/>
            <person name="Takio S."/>
            <person name="Tamura K."/>
            <person name="Chung S.J."/>
            <person name="Nakamura S."/>
            <person name="Kuroiwa H."/>
            <person name="Tanaka K."/>
            <person name="Sato N."/>
            <person name="Kuroiwa T."/>
        </authorList>
    </citation>
    <scope>NUCLEOTIDE SEQUENCE [LARGE SCALE GENOMIC DNA]</scope>
    <source>
        <strain evidence="11 12">10D</strain>
    </source>
</reference>
<dbReference type="GO" id="GO:0016829">
    <property type="term" value="F:lyase activity"/>
    <property type="evidence" value="ECO:0007669"/>
    <property type="project" value="UniProtKB-KW"/>
</dbReference>
<dbReference type="AlphaFoldDB" id="M1USI2"/>
<keyword evidence="2 6" id="KW-0479">Metal-binding</keyword>
<feature type="binding site" evidence="6">
    <location>
        <position position="135"/>
    </location>
    <ligand>
        <name>Mg(2+)</name>
        <dbReference type="ChEBI" id="CHEBI:18420"/>
        <label>1</label>
    </ligand>
</feature>
<dbReference type="KEGG" id="cme:CYME_CML016C"/>
<proteinExistence type="inferred from homology"/>
<evidence type="ECO:0000259" key="10">
    <source>
        <dbReference type="Pfam" id="PF03372"/>
    </source>
</evidence>
<dbReference type="EMBL" id="AP006494">
    <property type="protein sequence ID" value="BAM80656.1"/>
    <property type="molecule type" value="Genomic_DNA"/>
</dbReference>
<feature type="active site" description="Proton donor/acceptor" evidence="5">
    <location>
        <position position="291"/>
    </location>
</feature>
<dbReference type="HOGENOM" id="CLU_027539_1_3_1"/>
<name>M1USI2_CYAM1</name>
<evidence type="ECO:0000313" key="12">
    <source>
        <dbReference type="Proteomes" id="UP000007014"/>
    </source>
</evidence>
<keyword evidence="3" id="KW-0378">Hydrolase</keyword>
<evidence type="ECO:0000256" key="8">
    <source>
        <dbReference type="RuleBase" id="RU362131"/>
    </source>
</evidence>
<evidence type="ECO:0000256" key="5">
    <source>
        <dbReference type="PIRSR" id="PIRSR604808-1"/>
    </source>
</evidence>
<dbReference type="GO" id="GO:0006284">
    <property type="term" value="P:base-excision repair"/>
    <property type="evidence" value="ECO:0007669"/>
    <property type="project" value="TreeGrafter"/>
</dbReference>
<dbReference type="Gramene" id="CML016CT">
    <property type="protein sequence ID" value="CML016CT"/>
    <property type="gene ID" value="CML016C"/>
</dbReference>
<dbReference type="PANTHER" id="PTHR22748">
    <property type="entry name" value="AP ENDONUCLEASE"/>
    <property type="match status" value="1"/>
</dbReference>
<dbReference type="InterPro" id="IPR005135">
    <property type="entry name" value="Endo/exonuclease/phosphatase"/>
</dbReference>
<evidence type="ECO:0000256" key="4">
    <source>
        <dbReference type="ARBA" id="ARBA00022842"/>
    </source>
</evidence>
<evidence type="ECO:0000313" key="11">
    <source>
        <dbReference type="EMBL" id="BAM80656.1"/>
    </source>
</evidence>
<dbReference type="Gene3D" id="3.60.10.10">
    <property type="entry name" value="Endonuclease/exonuclease/phosphatase"/>
    <property type="match status" value="1"/>
</dbReference>
<keyword evidence="12" id="KW-1185">Reference proteome</keyword>
<comment type="cofactor">
    <cofactor evidence="6 8">
        <name>Mg(2+)</name>
        <dbReference type="ChEBI" id="CHEBI:18420"/>
    </cofactor>
    <cofactor evidence="6 8">
        <name>Mn(2+)</name>
        <dbReference type="ChEBI" id="CHEBI:29035"/>
    </cofactor>
    <text evidence="6 8">Probably binds two magnesium or manganese ions per subunit.</text>
</comment>
<comment type="similarity">
    <text evidence="1 8">Belongs to the DNA repair enzymes AP/ExoA family.</text>
</comment>
<feature type="site" description="Interaction with DNA substrate" evidence="7">
    <location>
        <position position="408"/>
    </location>
</feature>
<dbReference type="InterPro" id="IPR004808">
    <property type="entry name" value="AP_endonuc_1"/>
</dbReference>
<keyword evidence="8" id="KW-0227">DNA damage</keyword>
<dbReference type="PANTHER" id="PTHR22748:SF6">
    <property type="entry name" value="DNA-(APURINIC OR APYRIMIDINIC SITE) ENDONUCLEASE"/>
    <property type="match status" value="1"/>
</dbReference>
<dbReference type="InterPro" id="IPR036691">
    <property type="entry name" value="Endo/exonu/phosph_ase_sf"/>
</dbReference>
<dbReference type="EC" id="3.1.-.-" evidence="8"/>
<dbReference type="RefSeq" id="XP_005536692.1">
    <property type="nucleotide sequence ID" value="XM_005536635.1"/>
</dbReference>
<dbReference type="Pfam" id="PF03372">
    <property type="entry name" value="Exo_endo_phos"/>
    <property type="match status" value="1"/>
</dbReference>
<dbReference type="PROSITE" id="PS51435">
    <property type="entry name" value="AP_NUCLEASE_F1_4"/>
    <property type="match status" value="1"/>
</dbReference>
<evidence type="ECO:0000256" key="2">
    <source>
        <dbReference type="ARBA" id="ARBA00022723"/>
    </source>
</evidence>